<accession>A0A7J9CT04</accession>
<feature type="non-terminal residue" evidence="1">
    <location>
        <position position="23"/>
    </location>
</feature>
<dbReference type="EMBL" id="JABEZY010000013">
    <property type="protein sequence ID" value="MBA0751613.1"/>
    <property type="molecule type" value="Genomic_DNA"/>
</dbReference>
<dbReference type="AlphaFoldDB" id="A0A7J9CT04"/>
<proteinExistence type="predicted"/>
<reference evidence="1 2" key="1">
    <citation type="journal article" date="2019" name="Genome Biol. Evol.">
        <title>Insights into the evolution of the New World diploid cottons (Gossypium, subgenus Houzingenia) based on genome sequencing.</title>
        <authorList>
            <person name="Grover C.E."/>
            <person name="Arick M.A. 2nd"/>
            <person name="Thrash A."/>
            <person name="Conover J.L."/>
            <person name="Sanders W.S."/>
            <person name="Peterson D.G."/>
            <person name="Frelichowski J.E."/>
            <person name="Scheffler J.A."/>
            <person name="Scheffler B.E."/>
            <person name="Wendel J.F."/>
        </authorList>
    </citation>
    <scope>NUCLEOTIDE SEQUENCE [LARGE SCALE GENOMIC DNA]</scope>
    <source>
        <strain evidence="1">5</strain>
        <tissue evidence="1">Leaf</tissue>
    </source>
</reference>
<dbReference type="Proteomes" id="UP000593579">
    <property type="component" value="Unassembled WGS sequence"/>
</dbReference>
<gene>
    <name evidence="1" type="ORF">Gogos_000525</name>
</gene>
<keyword evidence="2" id="KW-1185">Reference proteome</keyword>
<name>A0A7J9CT04_GOSGO</name>
<evidence type="ECO:0000313" key="1">
    <source>
        <dbReference type="EMBL" id="MBA0751613.1"/>
    </source>
</evidence>
<comment type="caution">
    <text evidence="1">The sequence shown here is derived from an EMBL/GenBank/DDBJ whole genome shotgun (WGS) entry which is preliminary data.</text>
</comment>
<evidence type="ECO:0000313" key="2">
    <source>
        <dbReference type="Proteomes" id="UP000593579"/>
    </source>
</evidence>
<organism evidence="1 2">
    <name type="scientific">Gossypium gossypioides</name>
    <name type="common">Mexican cotton</name>
    <name type="synonym">Selera gossypioides</name>
    <dbReference type="NCBI Taxonomy" id="34282"/>
    <lineage>
        <taxon>Eukaryota</taxon>
        <taxon>Viridiplantae</taxon>
        <taxon>Streptophyta</taxon>
        <taxon>Embryophyta</taxon>
        <taxon>Tracheophyta</taxon>
        <taxon>Spermatophyta</taxon>
        <taxon>Magnoliopsida</taxon>
        <taxon>eudicotyledons</taxon>
        <taxon>Gunneridae</taxon>
        <taxon>Pentapetalae</taxon>
        <taxon>rosids</taxon>
        <taxon>malvids</taxon>
        <taxon>Malvales</taxon>
        <taxon>Malvaceae</taxon>
        <taxon>Malvoideae</taxon>
        <taxon>Gossypium</taxon>
    </lineage>
</organism>
<sequence length="23" mass="2655">MAKWNRGELSKMMLLSTFGLMPI</sequence>
<protein>
    <submittedName>
        <fullName evidence="1">Uncharacterized protein</fullName>
    </submittedName>
</protein>